<evidence type="ECO:0000256" key="2">
    <source>
        <dbReference type="SAM" id="MobiDB-lite"/>
    </source>
</evidence>
<evidence type="ECO:0000256" key="1">
    <source>
        <dbReference type="PIRSR" id="PIRSR605301-1"/>
    </source>
</evidence>
<feature type="binding site" evidence="1">
    <location>
        <position position="149"/>
    </location>
    <ligand>
        <name>Zn(2+)</name>
        <dbReference type="ChEBI" id="CHEBI:29105"/>
    </ligand>
</feature>
<dbReference type="InParanoid" id="A0A165ITD4"/>
<feature type="region of interest" description="Disordered" evidence="2">
    <location>
        <begin position="1"/>
        <end position="66"/>
    </location>
</feature>
<sequence>MSRPHAVSPSSPRLPSPPPFTEDQIGPKSPTADPALMDERSAAKADAVATRRIRPGTKAADMTSGPPLIPLQDLDSPFQLQEHLKALHYNLTHPPNLDHTVPITRSLAQILAEPPSNIDRSLWLYELCRFLTMRINTIIINLFSDTPSCSAQTCPEMRASEWQYLCAVHDPPKSCCAIDYCCHTLDWAGNILTSPKHFPSRLTLGSESGGGTQQGVRQLTNIFRRLYRIFAHAWFQHRHVFWQVEGNEGLYVFFKTVSDAYNLIPEDNYTIPAEAEHVDQELEAEDVRLDQPLQTPVVFSRREHSRQQEPTTPEKEKGKGRKREKDLGTDTARLAPGSTTSGGVTPTATTATRRHKPTPSTGSAVMTVVEEDEDEKRNEGIEPFPAHGEPVELQSGQEGSTDKAEDPAKNQPFDERPEAESTEEPTESAPPTASTEQDGGDDDGKPTDTQKSEQSEAPSVEVTSESTPEEQAEPSSSTEDRSAEPLAEEEAKSHDAIPSNQPSSSAAEDSDPKPGPEPEVSTETTNAPTSQHSANQASSSSSTSLPAATSNEPHESNTKPAPAEEPDNDLSSSSSTAEDGPEKDISNSTSAAAATAPPTTSAPEIAEHTEQSVPSLSSSSANNTEPTESTAPEETPHPTSSSTSHPEPKEPAAEQSEPPAISESTPEDKTAEASKVEGEGT</sequence>
<gene>
    <name evidence="3" type="ORF">L228DRAFT_280605</name>
</gene>
<dbReference type="InterPro" id="IPR005301">
    <property type="entry name" value="MOB_kinase_act_fam"/>
</dbReference>
<feature type="compositionally biased region" description="Low complexity" evidence="2">
    <location>
        <begin position="427"/>
        <end position="436"/>
    </location>
</feature>
<dbReference type="OrthoDB" id="10262609at2759"/>
<dbReference type="AlphaFoldDB" id="A0A165ITD4"/>
<feature type="compositionally biased region" description="Low complexity" evidence="2">
    <location>
        <begin position="529"/>
        <end position="550"/>
    </location>
</feature>
<dbReference type="SUPFAM" id="SSF101152">
    <property type="entry name" value="Mob1/phocein"/>
    <property type="match status" value="1"/>
</dbReference>
<dbReference type="Pfam" id="PF03637">
    <property type="entry name" value="Mob1_phocein"/>
    <property type="match status" value="1"/>
</dbReference>
<name>A0A165ITD4_XYLHT</name>
<keyword evidence="4" id="KW-1185">Reference proteome</keyword>
<dbReference type="PANTHER" id="PTHR22599">
    <property type="entry name" value="MPS ONE BINDER KINASE ACTIVATOR-LIKE MOB"/>
    <property type="match status" value="1"/>
</dbReference>
<reference evidence="3 4" key="1">
    <citation type="journal article" date="2016" name="Fungal Biol.">
        <title>The genome of Xylona heveae provides a window into fungal endophytism.</title>
        <authorList>
            <person name="Gazis R."/>
            <person name="Kuo A."/>
            <person name="Riley R."/>
            <person name="LaButti K."/>
            <person name="Lipzen A."/>
            <person name="Lin J."/>
            <person name="Amirebrahimi M."/>
            <person name="Hesse C.N."/>
            <person name="Spatafora J.W."/>
            <person name="Henrissat B."/>
            <person name="Hainaut M."/>
            <person name="Grigoriev I.V."/>
            <person name="Hibbett D.S."/>
        </authorList>
    </citation>
    <scope>NUCLEOTIDE SEQUENCE [LARGE SCALE GENOMIC DNA]</scope>
    <source>
        <strain evidence="3 4">TC161</strain>
    </source>
</reference>
<keyword evidence="1" id="KW-0862">Zinc</keyword>
<feature type="compositionally biased region" description="Basic and acidic residues" evidence="2">
    <location>
        <begin position="400"/>
        <end position="419"/>
    </location>
</feature>
<accession>A0A165ITD4</accession>
<evidence type="ECO:0000313" key="4">
    <source>
        <dbReference type="Proteomes" id="UP000076632"/>
    </source>
</evidence>
<feature type="compositionally biased region" description="Polar residues" evidence="2">
    <location>
        <begin position="498"/>
        <end position="507"/>
    </location>
</feature>
<proteinExistence type="predicted"/>
<feature type="binding site" evidence="1">
    <location>
        <position position="237"/>
    </location>
    <ligand>
        <name>Zn(2+)</name>
        <dbReference type="ChEBI" id="CHEBI:29105"/>
    </ligand>
</feature>
<feature type="binding site" evidence="1">
    <location>
        <position position="154"/>
    </location>
    <ligand>
        <name>Zn(2+)</name>
        <dbReference type="ChEBI" id="CHEBI:29105"/>
    </ligand>
</feature>
<dbReference type="GeneID" id="28900937"/>
<feature type="compositionally biased region" description="Low complexity" evidence="2">
    <location>
        <begin position="588"/>
        <end position="603"/>
    </location>
</feature>
<organism evidence="3 4">
    <name type="scientific">Xylona heveae (strain CBS 132557 / TC161)</name>
    <dbReference type="NCBI Taxonomy" id="1328760"/>
    <lineage>
        <taxon>Eukaryota</taxon>
        <taxon>Fungi</taxon>
        <taxon>Dikarya</taxon>
        <taxon>Ascomycota</taxon>
        <taxon>Pezizomycotina</taxon>
        <taxon>Xylonomycetes</taxon>
        <taxon>Xylonales</taxon>
        <taxon>Xylonaceae</taxon>
        <taxon>Xylona</taxon>
    </lineage>
</organism>
<feature type="binding site" evidence="1">
    <location>
        <position position="232"/>
    </location>
    <ligand>
        <name>Zn(2+)</name>
        <dbReference type="ChEBI" id="CHEBI:29105"/>
    </ligand>
</feature>
<dbReference type="EMBL" id="KV407455">
    <property type="protein sequence ID" value="KZF25361.1"/>
    <property type="molecule type" value="Genomic_DNA"/>
</dbReference>
<dbReference type="SMART" id="SM01388">
    <property type="entry name" value="Mob1_phocein"/>
    <property type="match status" value="1"/>
</dbReference>
<dbReference type="Proteomes" id="UP000076632">
    <property type="component" value="Unassembled WGS sequence"/>
</dbReference>
<keyword evidence="1" id="KW-0479">Metal-binding</keyword>
<evidence type="ECO:0008006" key="5">
    <source>
        <dbReference type="Google" id="ProtNLM"/>
    </source>
</evidence>
<dbReference type="OMA" id="YCCAIDY"/>
<feature type="compositionally biased region" description="Low complexity" evidence="2">
    <location>
        <begin position="612"/>
        <end position="645"/>
    </location>
</feature>
<dbReference type="Gene3D" id="1.20.140.30">
    <property type="entry name" value="MOB kinase activator"/>
    <property type="match status" value="1"/>
</dbReference>
<feature type="region of interest" description="Disordered" evidence="2">
    <location>
        <begin position="284"/>
        <end position="681"/>
    </location>
</feature>
<feature type="compositionally biased region" description="Low complexity" evidence="2">
    <location>
        <begin position="335"/>
        <end position="351"/>
    </location>
</feature>
<dbReference type="InterPro" id="IPR036703">
    <property type="entry name" value="MOB_kinase_act_sf"/>
</dbReference>
<dbReference type="RefSeq" id="XP_018190916.1">
    <property type="nucleotide sequence ID" value="XM_018335800.1"/>
</dbReference>
<evidence type="ECO:0000313" key="3">
    <source>
        <dbReference type="EMBL" id="KZF25361.1"/>
    </source>
</evidence>
<feature type="compositionally biased region" description="Basic and acidic residues" evidence="2">
    <location>
        <begin position="478"/>
        <end position="495"/>
    </location>
</feature>
<dbReference type="STRING" id="1328760.A0A165ITD4"/>
<feature type="compositionally biased region" description="Basic and acidic residues" evidence="2">
    <location>
        <begin position="442"/>
        <end position="454"/>
    </location>
</feature>
<protein>
    <recommendedName>
        <fullName evidence="5">Mob1/phocein</fullName>
    </recommendedName>
</protein>
<feature type="compositionally biased region" description="Basic and acidic residues" evidence="2">
    <location>
        <begin position="300"/>
        <end position="328"/>
    </location>
</feature>
<feature type="compositionally biased region" description="Basic and acidic residues" evidence="2">
    <location>
        <begin position="666"/>
        <end position="681"/>
    </location>
</feature>